<evidence type="ECO:0000313" key="2">
    <source>
        <dbReference type="EMBL" id="QGM46283.1"/>
    </source>
</evidence>
<dbReference type="EMBL" id="CP046052">
    <property type="protein sequence ID" value="QGM46283.1"/>
    <property type="molecule type" value="Genomic_DNA"/>
</dbReference>
<dbReference type="SUPFAM" id="SSF50156">
    <property type="entry name" value="PDZ domain-like"/>
    <property type="match status" value="1"/>
</dbReference>
<sequence length="414" mass="44182">MSFGKSFAVLLALLLACDGAGAAAKAPRRPAPKAARALPFRIDAGRILLEATFKTPDGKDRKALVWFNMGMKAPILTKALYRELGLAEGAPLRLIVGDKILEAGPGEATEGYAGFGGTDFSNNFGPHPVEAMLPARLFLDYRLTLDYNKSVLSLSSPDGPPPKGPSAPIAVNPETGLASVEAMIDGHAYAFVIDAGSGYSWMRGAVLSSWLEAHPQWRRAEGAMGPANYNMLDFDFEKRGTLARLPVIMIGDIELKDVGVLGTAPTPLGAFVDGVFGDIFWDNWQKSAAAPVVGWLGQNAFSRYELTIDYPNKISYWRATGPGDAEDLDSPGVTLVRREGRYFIGGLVKTEDAAAPQGVALGDELVAVDDLSLRDASKGAVLAALHGKPGEKRRLTLFRDGAARTVEAPVLDLQ</sequence>
<accession>A0A6B8KIC9</accession>
<dbReference type="Gene3D" id="2.30.42.10">
    <property type="match status" value="1"/>
</dbReference>
<gene>
    <name evidence="2" type="ORF">H2LOC_011565</name>
</gene>
<proteinExistence type="predicted"/>
<protein>
    <submittedName>
        <fullName evidence="2">PDZ domain-containing protein</fullName>
    </submittedName>
</protein>
<name>A0A6B8KIC9_9HYPH</name>
<feature type="signal peptide" evidence="1">
    <location>
        <begin position="1"/>
        <end position="22"/>
    </location>
</feature>
<dbReference type="Proteomes" id="UP000309061">
    <property type="component" value="Chromosome"/>
</dbReference>
<dbReference type="PROSITE" id="PS51257">
    <property type="entry name" value="PROKAR_LIPOPROTEIN"/>
    <property type="match status" value="1"/>
</dbReference>
<organism evidence="2 3">
    <name type="scientific">Methylocystis heyeri</name>
    <dbReference type="NCBI Taxonomy" id="391905"/>
    <lineage>
        <taxon>Bacteria</taxon>
        <taxon>Pseudomonadati</taxon>
        <taxon>Pseudomonadota</taxon>
        <taxon>Alphaproteobacteria</taxon>
        <taxon>Hyphomicrobiales</taxon>
        <taxon>Methylocystaceae</taxon>
        <taxon>Methylocystis</taxon>
    </lineage>
</organism>
<feature type="chain" id="PRO_5025656503" evidence="1">
    <location>
        <begin position="23"/>
        <end position="414"/>
    </location>
</feature>
<evidence type="ECO:0000313" key="3">
    <source>
        <dbReference type="Proteomes" id="UP000309061"/>
    </source>
</evidence>
<keyword evidence="1" id="KW-0732">Signal</keyword>
<dbReference type="InterPro" id="IPR036034">
    <property type="entry name" value="PDZ_sf"/>
</dbReference>
<dbReference type="OrthoDB" id="145741at2"/>
<reference evidence="2 3" key="1">
    <citation type="submission" date="2019-11" db="EMBL/GenBank/DDBJ databases">
        <title>The genome sequence of Methylocystis heyeri.</title>
        <authorList>
            <person name="Oshkin I.Y."/>
            <person name="Miroshnikov K."/>
            <person name="Dedysh S.N."/>
        </authorList>
    </citation>
    <scope>NUCLEOTIDE SEQUENCE [LARGE SCALE GENOMIC DNA]</scope>
    <source>
        <strain evidence="2 3">H2</strain>
    </source>
</reference>
<keyword evidence="3" id="KW-1185">Reference proteome</keyword>
<evidence type="ECO:0000256" key="1">
    <source>
        <dbReference type="SAM" id="SignalP"/>
    </source>
</evidence>
<dbReference type="KEGG" id="mhey:H2LOC_011565"/>
<dbReference type="AlphaFoldDB" id="A0A6B8KIC9"/>
<dbReference type="RefSeq" id="WP_154331635.1">
    <property type="nucleotide sequence ID" value="NZ_CP046052.1"/>
</dbReference>